<keyword evidence="3" id="KW-1185">Reference proteome</keyword>
<dbReference type="RefSeq" id="WP_274991490.1">
    <property type="nucleotide sequence ID" value="NZ_JAJQQP010000001.1"/>
</dbReference>
<dbReference type="EMBL" id="JAVDYE010000001">
    <property type="protein sequence ID" value="MDR7382731.1"/>
    <property type="molecule type" value="Genomic_DNA"/>
</dbReference>
<protein>
    <recommendedName>
        <fullName evidence="4">Vitamin K epoxide reductase family protein</fullName>
    </recommendedName>
</protein>
<name>A0ABU2CN13_9MICO</name>
<feature type="transmembrane region" description="Helical" evidence="1">
    <location>
        <begin position="121"/>
        <end position="139"/>
    </location>
</feature>
<evidence type="ECO:0000313" key="3">
    <source>
        <dbReference type="Proteomes" id="UP001183585"/>
    </source>
</evidence>
<feature type="transmembrane region" description="Helical" evidence="1">
    <location>
        <begin position="47"/>
        <end position="68"/>
    </location>
</feature>
<evidence type="ECO:0000256" key="1">
    <source>
        <dbReference type="SAM" id="Phobius"/>
    </source>
</evidence>
<evidence type="ECO:0000313" key="2">
    <source>
        <dbReference type="EMBL" id="MDR7382731.1"/>
    </source>
</evidence>
<gene>
    <name evidence="2" type="ORF">J2S48_002246</name>
</gene>
<proteinExistence type="predicted"/>
<keyword evidence="1" id="KW-0472">Membrane</keyword>
<keyword evidence="1" id="KW-0812">Transmembrane</keyword>
<dbReference type="Proteomes" id="UP001183585">
    <property type="component" value="Unassembled WGS sequence"/>
</dbReference>
<feature type="transmembrane region" description="Helical" evidence="1">
    <location>
        <begin position="20"/>
        <end position="40"/>
    </location>
</feature>
<reference evidence="2 3" key="1">
    <citation type="submission" date="2023-07" db="EMBL/GenBank/DDBJ databases">
        <title>Sequencing the genomes of 1000 actinobacteria strains.</title>
        <authorList>
            <person name="Klenk H.-P."/>
        </authorList>
    </citation>
    <scope>NUCLEOTIDE SEQUENCE [LARGE SCALE GENOMIC DNA]</scope>
    <source>
        <strain evidence="2 3">DSM 45554</strain>
    </source>
</reference>
<organism evidence="2 3">
    <name type="scientific">Promicromonospora iranensis</name>
    <dbReference type="NCBI Taxonomy" id="1105144"/>
    <lineage>
        <taxon>Bacteria</taxon>
        <taxon>Bacillati</taxon>
        <taxon>Actinomycetota</taxon>
        <taxon>Actinomycetes</taxon>
        <taxon>Micrococcales</taxon>
        <taxon>Promicromonosporaceae</taxon>
        <taxon>Promicromonospora</taxon>
    </lineage>
</organism>
<feature type="transmembrane region" description="Helical" evidence="1">
    <location>
        <begin position="97"/>
        <end position="114"/>
    </location>
</feature>
<accession>A0ABU2CN13</accession>
<evidence type="ECO:0008006" key="4">
    <source>
        <dbReference type="Google" id="ProtNLM"/>
    </source>
</evidence>
<sequence length="161" mass="16916">MTFPVITPLGTASFYGSGDVTGAVAWLATTILASSGIAPVRDRASSVVARAGLGLCGVVVALSAWVGAMFRASLPFVADGCSQGECWTSEAVGWSNASPFVLTGLVMVVLALFCRSAWVRRIVPVVVLLILVVGYGFLWEEHLFDILSGPAPLWFVDHSGQ</sequence>
<keyword evidence="1" id="KW-1133">Transmembrane helix</keyword>
<comment type="caution">
    <text evidence="2">The sequence shown here is derived from an EMBL/GenBank/DDBJ whole genome shotgun (WGS) entry which is preliminary data.</text>
</comment>